<dbReference type="STRING" id="1075417.SAMN05421823_106292"/>
<dbReference type="InterPro" id="IPR002881">
    <property type="entry name" value="DUF58"/>
</dbReference>
<organism evidence="2 3">
    <name type="scientific">Catalinimonas alkaloidigena</name>
    <dbReference type="NCBI Taxonomy" id="1075417"/>
    <lineage>
        <taxon>Bacteria</taxon>
        <taxon>Pseudomonadati</taxon>
        <taxon>Bacteroidota</taxon>
        <taxon>Cytophagia</taxon>
        <taxon>Cytophagales</taxon>
        <taxon>Catalimonadaceae</taxon>
        <taxon>Catalinimonas</taxon>
    </lineage>
</organism>
<evidence type="ECO:0000313" key="2">
    <source>
        <dbReference type="EMBL" id="SDL54935.1"/>
    </source>
</evidence>
<keyword evidence="3" id="KW-1185">Reference proteome</keyword>
<dbReference type="AlphaFoldDB" id="A0A1G9L032"/>
<dbReference type="SUPFAM" id="SSF53300">
    <property type="entry name" value="vWA-like"/>
    <property type="match status" value="1"/>
</dbReference>
<gene>
    <name evidence="2" type="ORF">SAMN05421823_106292</name>
</gene>
<dbReference type="PANTHER" id="PTHR33608:SF7">
    <property type="entry name" value="DUF58 DOMAIN-CONTAINING PROTEIN"/>
    <property type="match status" value="1"/>
</dbReference>
<dbReference type="RefSeq" id="WP_089684129.1">
    <property type="nucleotide sequence ID" value="NZ_FNFO01000006.1"/>
</dbReference>
<dbReference type="Proteomes" id="UP000198510">
    <property type="component" value="Unassembled WGS sequence"/>
</dbReference>
<feature type="domain" description="DUF58" evidence="1">
    <location>
        <begin position="42"/>
        <end position="246"/>
    </location>
</feature>
<evidence type="ECO:0000259" key="1">
    <source>
        <dbReference type="Pfam" id="PF01882"/>
    </source>
</evidence>
<proteinExistence type="predicted"/>
<reference evidence="2 3" key="1">
    <citation type="submission" date="2016-10" db="EMBL/GenBank/DDBJ databases">
        <authorList>
            <person name="de Groot N.N."/>
        </authorList>
    </citation>
    <scope>NUCLEOTIDE SEQUENCE [LARGE SCALE GENOMIC DNA]</scope>
    <source>
        <strain evidence="2 3">DSM 25186</strain>
    </source>
</reference>
<dbReference type="PANTHER" id="PTHR33608">
    <property type="entry name" value="BLL2464 PROTEIN"/>
    <property type="match status" value="1"/>
</dbReference>
<accession>A0A1G9L032</accession>
<evidence type="ECO:0000313" key="3">
    <source>
        <dbReference type="Proteomes" id="UP000198510"/>
    </source>
</evidence>
<dbReference type="EMBL" id="FNFO01000006">
    <property type="protein sequence ID" value="SDL54935.1"/>
    <property type="molecule type" value="Genomic_DNA"/>
</dbReference>
<dbReference type="OrthoDB" id="9776116at2"/>
<dbReference type="Gene3D" id="3.40.50.410">
    <property type="entry name" value="von Willebrand factor, type A domain"/>
    <property type="match status" value="1"/>
</dbReference>
<dbReference type="InterPro" id="IPR036465">
    <property type="entry name" value="vWFA_dom_sf"/>
</dbReference>
<name>A0A1G9L032_9BACT</name>
<dbReference type="Pfam" id="PF01882">
    <property type="entry name" value="DUF58"/>
    <property type="match status" value="1"/>
</dbReference>
<protein>
    <recommendedName>
        <fullName evidence="1">DUF58 domain-containing protein</fullName>
    </recommendedName>
</protein>
<sequence>MLDPHLLQSIEGLELLARSEVEGFLAGANRSPRSGTGAEFRQYRTYQPGDDLRQLDWKMYARSDRYYIKESEVETNLTVQFVLDTSASMRHRDGALSKLDYARALVASLGYLARKQGDALGLHALNDRRVHHLTPRTSPRFFHHFLHELTQLEAEGRWPSGETLNAARRSKELVIVLSDMYEQEGEISRFLAERSALRQEVLLFHLLGKNELTLEYEGATTFEDLETGAFVEVDPAQARAAYVRQLEAYLEALRKDLLEKRIGYARFLINEPLAEALSTFLKLRKRMG</sequence>